<dbReference type="EMBL" id="BARS01040606">
    <property type="protein sequence ID" value="GAG37532.1"/>
    <property type="molecule type" value="Genomic_DNA"/>
</dbReference>
<dbReference type="AlphaFoldDB" id="X0XQD2"/>
<name>X0XQD2_9ZZZZ</name>
<sequence>MAALGHGRSYGQTSCVLGRYLPGILECGLWRDLAQQPALPTRALVTDIGNDLVYHVPVEQVTRWVAECLERLAPHCDEIAISQLPLESVRRVGKGRYFIFRS</sequence>
<evidence type="ECO:0000313" key="1">
    <source>
        <dbReference type="EMBL" id="GAG37532.1"/>
    </source>
</evidence>
<accession>X0XQD2</accession>
<proteinExistence type="predicted"/>
<comment type="caution">
    <text evidence="1">The sequence shown here is derived from an EMBL/GenBank/DDBJ whole genome shotgun (WGS) entry which is preliminary data.</text>
</comment>
<gene>
    <name evidence="1" type="ORF">S01H1_61868</name>
</gene>
<organism evidence="1">
    <name type="scientific">marine sediment metagenome</name>
    <dbReference type="NCBI Taxonomy" id="412755"/>
    <lineage>
        <taxon>unclassified sequences</taxon>
        <taxon>metagenomes</taxon>
        <taxon>ecological metagenomes</taxon>
    </lineage>
</organism>
<feature type="non-terminal residue" evidence="1">
    <location>
        <position position="102"/>
    </location>
</feature>
<reference evidence="1" key="1">
    <citation type="journal article" date="2014" name="Front. Microbiol.">
        <title>High frequency of phylogenetically diverse reductive dehalogenase-homologous genes in deep subseafloor sedimentary metagenomes.</title>
        <authorList>
            <person name="Kawai M."/>
            <person name="Futagami T."/>
            <person name="Toyoda A."/>
            <person name="Takaki Y."/>
            <person name="Nishi S."/>
            <person name="Hori S."/>
            <person name="Arai W."/>
            <person name="Tsubouchi T."/>
            <person name="Morono Y."/>
            <person name="Uchiyama I."/>
            <person name="Ito T."/>
            <person name="Fujiyama A."/>
            <person name="Inagaki F."/>
            <person name="Takami H."/>
        </authorList>
    </citation>
    <scope>NUCLEOTIDE SEQUENCE</scope>
    <source>
        <strain evidence="1">Expedition CK06-06</strain>
    </source>
</reference>
<protein>
    <submittedName>
        <fullName evidence="1">Uncharacterized protein</fullName>
    </submittedName>
</protein>